<comment type="subcellular location">
    <subcellularLocation>
        <location evidence="1">Membrane</location>
        <topology evidence="1">Multi-pass membrane protein</topology>
    </subcellularLocation>
</comment>
<dbReference type="GO" id="GO:0016020">
    <property type="term" value="C:membrane"/>
    <property type="evidence" value="ECO:0007669"/>
    <property type="project" value="UniProtKB-SubCell"/>
</dbReference>
<dbReference type="PANTHER" id="PTHR48041:SF91">
    <property type="entry name" value="ABC TRANSPORTER G FAMILY MEMBER 28"/>
    <property type="match status" value="1"/>
</dbReference>
<evidence type="ECO:0000313" key="7">
    <source>
        <dbReference type="EMBL" id="GFH33351.1"/>
    </source>
</evidence>
<dbReference type="Proteomes" id="UP000485058">
    <property type="component" value="Unassembled WGS sequence"/>
</dbReference>
<keyword evidence="4" id="KW-1133">Transmembrane helix</keyword>
<dbReference type="GO" id="GO:0042626">
    <property type="term" value="F:ATPase-coupled transmembrane transporter activity"/>
    <property type="evidence" value="ECO:0007669"/>
    <property type="project" value="TreeGrafter"/>
</dbReference>
<dbReference type="InterPro" id="IPR003439">
    <property type="entry name" value="ABC_transporter-like_ATP-bd"/>
</dbReference>
<dbReference type="SUPFAM" id="SSF52540">
    <property type="entry name" value="P-loop containing nucleoside triphosphate hydrolases"/>
    <property type="match status" value="1"/>
</dbReference>
<protein>
    <submittedName>
        <fullName evidence="7">ABC transporter domain-containing protein</fullName>
    </submittedName>
</protein>
<gene>
    <name evidence="7" type="ORF">HaLaN_32709</name>
</gene>
<evidence type="ECO:0000313" key="8">
    <source>
        <dbReference type="Proteomes" id="UP000485058"/>
    </source>
</evidence>
<dbReference type="GO" id="GO:0016887">
    <property type="term" value="F:ATP hydrolysis activity"/>
    <property type="evidence" value="ECO:0007669"/>
    <property type="project" value="InterPro"/>
</dbReference>
<dbReference type="Pfam" id="PF00005">
    <property type="entry name" value="ABC_tran"/>
    <property type="match status" value="1"/>
</dbReference>
<dbReference type="PANTHER" id="PTHR48041">
    <property type="entry name" value="ABC TRANSPORTER G FAMILY MEMBER 28"/>
    <property type="match status" value="1"/>
</dbReference>
<proteinExistence type="predicted"/>
<reference evidence="7 8" key="1">
    <citation type="submission" date="2020-02" db="EMBL/GenBank/DDBJ databases">
        <title>Draft genome sequence of Haematococcus lacustris strain NIES-144.</title>
        <authorList>
            <person name="Morimoto D."/>
            <person name="Nakagawa S."/>
            <person name="Yoshida T."/>
            <person name="Sawayama S."/>
        </authorList>
    </citation>
    <scope>NUCLEOTIDE SEQUENCE [LARGE SCALE GENOMIC DNA]</scope>
    <source>
        <strain evidence="7 8">NIES-144</strain>
    </source>
</reference>
<comment type="caution">
    <text evidence="7">The sequence shown here is derived from an EMBL/GenBank/DDBJ whole genome shotgun (WGS) entry which is preliminary data.</text>
</comment>
<feature type="domain" description="ABC transporter" evidence="6">
    <location>
        <begin position="3"/>
        <end position="81"/>
    </location>
</feature>
<dbReference type="InterPro" id="IPR050352">
    <property type="entry name" value="ABCG_transporters"/>
</dbReference>
<evidence type="ECO:0000256" key="4">
    <source>
        <dbReference type="ARBA" id="ARBA00022989"/>
    </source>
</evidence>
<keyword evidence="2" id="KW-0813">Transport</keyword>
<dbReference type="Gene3D" id="3.40.50.300">
    <property type="entry name" value="P-loop containing nucleotide triphosphate hydrolases"/>
    <property type="match status" value="1"/>
</dbReference>
<keyword evidence="3" id="KW-0812">Transmembrane</keyword>
<sequence>MTVREALLFAAQLKLPNDMPYAEKERRAMDIAHLLNLRKSLDSIVGSALEKGISGGEKRRLSLGMEMVTNPSILFLDEPTSGLDSFTAYKVVRILSSVAYKYGRTIICTIHQPSSEVFNIFDDTIILAEGQVLF</sequence>
<evidence type="ECO:0000259" key="6">
    <source>
        <dbReference type="Pfam" id="PF00005"/>
    </source>
</evidence>
<evidence type="ECO:0000256" key="2">
    <source>
        <dbReference type="ARBA" id="ARBA00022448"/>
    </source>
</evidence>
<dbReference type="InterPro" id="IPR027417">
    <property type="entry name" value="P-loop_NTPase"/>
</dbReference>
<evidence type="ECO:0000256" key="3">
    <source>
        <dbReference type="ARBA" id="ARBA00022692"/>
    </source>
</evidence>
<evidence type="ECO:0000256" key="5">
    <source>
        <dbReference type="ARBA" id="ARBA00023136"/>
    </source>
</evidence>
<accession>A0A6A0AM77</accession>
<keyword evidence="5" id="KW-0472">Membrane</keyword>
<dbReference type="AlphaFoldDB" id="A0A6A0AM77"/>
<dbReference type="EMBL" id="BLLF01008383">
    <property type="protein sequence ID" value="GFH33351.1"/>
    <property type="molecule type" value="Genomic_DNA"/>
</dbReference>
<feature type="non-terminal residue" evidence="7">
    <location>
        <position position="1"/>
    </location>
</feature>
<evidence type="ECO:0000256" key="1">
    <source>
        <dbReference type="ARBA" id="ARBA00004141"/>
    </source>
</evidence>
<keyword evidence="8" id="KW-1185">Reference proteome</keyword>
<organism evidence="7 8">
    <name type="scientific">Haematococcus lacustris</name>
    <name type="common">Green alga</name>
    <name type="synonym">Haematococcus pluvialis</name>
    <dbReference type="NCBI Taxonomy" id="44745"/>
    <lineage>
        <taxon>Eukaryota</taxon>
        <taxon>Viridiplantae</taxon>
        <taxon>Chlorophyta</taxon>
        <taxon>core chlorophytes</taxon>
        <taxon>Chlorophyceae</taxon>
        <taxon>CS clade</taxon>
        <taxon>Chlamydomonadales</taxon>
        <taxon>Haematococcaceae</taxon>
        <taxon>Haematococcus</taxon>
    </lineage>
</organism>
<name>A0A6A0AM77_HAELA</name>
<dbReference type="GO" id="GO:0005524">
    <property type="term" value="F:ATP binding"/>
    <property type="evidence" value="ECO:0007669"/>
    <property type="project" value="InterPro"/>
</dbReference>
<feature type="non-terminal residue" evidence="7">
    <location>
        <position position="134"/>
    </location>
</feature>